<keyword evidence="3" id="KW-1185">Reference proteome</keyword>
<dbReference type="EMBL" id="JAELUP010000022">
    <property type="protein sequence ID" value="MBJ6361211.1"/>
    <property type="molecule type" value="Genomic_DNA"/>
</dbReference>
<sequence length="132" mass="14242">MNLKKGKKILFLTVLGSVMIVGSGAFAGTTWSNEESKLLPGFNGSAYSSTQTKAQIGQAGLRMNATEGYEIDVRTEGTGQNGVNGSWTRNVKGGNTYSLSAPQQVGDQLRLHFSSNLLTFTSTNIVYQWRSN</sequence>
<accession>A0A934MNN7</accession>
<protein>
    <submittedName>
        <fullName evidence="2">Uncharacterized protein</fullName>
    </submittedName>
</protein>
<keyword evidence="1" id="KW-0732">Signal</keyword>
<dbReference type="RefSeq" id="WP_199018765.1">
    <property type="nucleotide sequence ID" value="NZ_JAELUP010000022.1"/>
</dbReference>
<name>A0A934MNN7_9BACL</name>
<organism evidence="2 3">
    <name type="scientific">Paenibacillus roseus</name>
    <dbReference type="NCBI Taxonomy" id="2798579"/>
    <lineage>
        <taxon>Bacteria</taxon>
        <taxon>Bacillati</taxon>
        <taxon>Bacillota</taxon>
        <taxon>Bacilli</taxon>
        <taxon>Bacillales</taxon>
        <taxon>Paenibacillaceae</taxon>
        <taxon>Paenibacillus</taxon>
    </lineage>
</organism>
<reference evidence="2" key="1">
    <citation type="submission" date="2020-12" db="EMBL/GenBank/DDBJ databases">
        <authorList>
            <person name="Huq M.A."/>
        </authorList>
    </citation>
    <scope>NUCLEOTIDE SEQUENCE</scope>
    <source>
        <strain evidence="2">MAHUQ-46</strain>
    </source>
</reference>
<gene>
    <name evidence="2" type="ORF">JFN88_07805</name>
</gene>
<feature type="signal peptide" evidence="1">
    <location>
        <begin position="1"/>
        <end position="27"/>
    </location>
</feature>
<feature type="chain" id="PRO_5037183248" evidence="1">
    <location>
        <begin position="28"/>
        <end position="132"/>
    </location>
</feature>
<dbReference type="AlphaFoldDB" id="A0A934MNN7"/>
<proteinExistence type="predicted"/>
<evidence type="ECO:0000313" key="2">
    <source>
        <dbReference type="EMBL" id="MBJ6361211.1"/>
    </source>
</evidence>
<evidence type="ECO:0000313" key="3">
    <source>
        <dbReference type="Proteomes" id="UP000640274"/>
    </source>
</evidence>
<dbReference type="Proteomes" id="UP000640274">
    <property type="component" value="Unassembled WGS sequence"/>
</dbReference>
<comment type="caution">
    <text evidence="2">The sequence shown here is derived from an EMBL/GenBank/DDBJ whole genome shotgun (WGS) entry which is preliminary data.</text>
</comment>
<evidence type="ECO:0000256" key="1">
    <source>
        <dbReference type="SAM" id="SignalP"/>
    </source>
</evidence>